<feature type="region of interest" description="Disordered" evidence="1">
    <location>
        <begin position="1"/>
        <end position="129"/>
    </location>
</feature>
<dbReference type="Pfam" id="PF00092">
    <property type="entry name" value="VWA"/>
    <property type="match status" value="1"/>
</dbReference>
<sequence length="439" mass="46679">GDDESDSGDDSTGDDESDSGDSSTGDDESDSGDDSTGDDESDSGDSSTGDDESDSGDSSTGDDESDSGDDSTGDDESDSGDSSTGDDESDSGDSSTGDDESDSGDDSTGDDESDSGDDSTGDDNESSQVSIQELIKAVLDDNGQSGCEDMHEAVRALLEELDADIESDPEAEMIIEPMMGREFNVGSGPVSHDVWLSLSSKVRHPLQRALLDIGRVKVSHDRRGTQIDQSRLVGIQTGSDLNVYRSEARRTAPTTAVSIVVDRSDSMSWLTPAEEEAGTLTKMQHANTAALALSMAIDKLKGCTCEVGYYPFYTGGDCLHVAKSFHQKTNHRKDMFRVPAGSDTPTAEAISGALMRLLNQPQQRKLMFVLTDGSPNDWMTTQKAIEHCRLMGVAVIGIGIQTNRLAGFEDCDFVSVNDAADLHIAVREALRQKLFEVAA</sequence>
<protein>
    <submittedName>
        <fullName evidence="3">VWA domain-containing protein</fullName>
    </submittedName>
</protein>
<dbReference type="Proteomes" id="UP000638014">
    <property type="component" value="Unassembled WGS sequence"/>
</dbReference>
<feature type="domain" description="VWFA" evidence="2">
    <location>
        <begin position="254"/>
        <end position="428"/>
    </location>
</feature>
<feature type="non-terminal residue" evidence="3">
    <location>
        <position position="1"/>
    </location>
</feature>
<dbReference type="AlphaFoldDB" id="A0A8J6QJZ4"/>
<dbReference type="InterPro" id="IPR036465">
    <property type="entry name" value="vWFA_dom_sf"/>
</dbReference>
<accession>A0A8J6QJZ4</accession>
<reference evidence="3" key="1">
    <citation type="submission" date="2020-09" db="EMBL/GenBank/DDBJ databases">
        <title>A novel bacterium of genus Neiella, isolated from South China Sea.</title>
        <authorList>
            <person name="Huang H."/>
            <person name="Mo K."/>
            <person name="Hu Y."/>
        </authorList>
    </citation>
    <scope>NUCLEOTIDE SEQUENCE</scope>
    <source>
        <strain evidence="3">HB171785</strain>
    </source>
</reference>
<keyword evidence="4" id="KW-1185">Reference proteome</keyword>
<evidence type="ECO:0000259" key="2">
    <source>
        <dbReference type="SMART" id="SM00327"/>
    </source>
</evidence>
<evidence type="ECO:0000256" key="1">
    <source>
        <dbReference type="SAM" id="MobiDB-lite"/>
    </source>
</evidence>
<comment type="caution">
    <text evidence="3">The sequence shown here is derived from an EMBL/GenBank/DDBJ whole genome shotgun (WGS) entry which is preliminary data.</text>
</comment>
<dbReference type="SMART" id="SM00327">
    <property type="entry name" value="VWA"/>
    <property type="match status" value="1"/>
</dbReference>
<dbReference type="InterPro" id="IPR002035">
    <property type="entry name" value="VWF_A"/>
</dbReference>
<dbReference type="RefSeq" id="WP_191144668.1">
    <property type="nucleotide sequence ID" value="NZ_JACXAF010000009.1"/>
</dbReference>
<evidence type="ECO:0000313" key="3">
    <source>
        <dbReference type="EMBL" id="MBD1389561.1"/>
    </source>
</evidence>
<evidence type="ECO:0000313" key="4">
    <source>
        <dbReference type="Proteomes" id="UP000638014"/>
    </source>
</evidence>
<dbReference type="EMBL" id="JACXAF010000009">
    <property type="protein sequence ID" value="MBD1389561.1"/>
    <property type="molecule type" value="Genomic_DNA"/>
</dbReference>
<name>A0A8J6QJZ4_9GAMM</name>
<gene>
    <name evidence="3" type="ORF">IC617_08980</name>
</gene>
<organism evidence="3 4">
    <name type="scientific">Neiella litorisoli</name>
    <dbReference type="NCBI Taxonomy" id="2771431"/>
    <lineage>
        <taxon>Bacteria</taxon>
        <taxon>Pseudomonadati</taxon>
        <taxon>Pseudomonadota</taxon>
        <taxon>Gammaproteobacteria</taxon>
        <taxon>Alteromonadales</taxon>
        <taxon>Echinimonadaceae</taxon>
        <taxon>Neiella</taxon>
    </lineage>
</organism>
<dbReference type="SUPFAM" id="SSF53300">
    <property type="entry name" value="vWA-like"/>
    <property type="match status" value="1"/>
</dbReference>
<dbReference type="Gene3D" id="3.40.50.410">
    <property type="entry name" value="von Willebrand factor, type A domain"/>
    <property type="match status" value="1"/>
</dbReference>
<feature type="compositionally biased region" description="Acidic residues" evidence="1">
    <location>
        <begin position="1"/>
        <end position="125"/>
    </location>
</feature>
<proteinExistence type="predicted"/>